<organism evidence="3 4">
    <name type="scientific">Triparma strigata</name>
    <dbReference type="NCBI Taxonomy" id="1606541"/>
    <lineage>
        <taxon>Eukaryota</taxon>
        <taxon>Sar</taxon>
        <taxon>Stramenopiles</taxon>
        <taxon>Ochrophyta</taxon>
        <taxon>Bolidophyceae</taxon>
        <taxon>Parmales</taxon>
        <taxon>Triparmaceae</taxon>
        <taxon>Triparma</taxon>
    </lineage>
</organism>
<dbReference type="Gene3D" id="1.25.40.10">
    <property type="entry name" value="Tetratricopeptide repeat domain"/>
    <property type="match status" value="2"/>
</dbReference>
<dbReference type="PROSITE" id="PS00636">
    <property type="entry name" value="DNAJ_1"/>
    <property type="match status" value="1"/>
</dbReference>
<reference evidence="4" key="1">
    <citation type="journal article" date="2023" name="Commun. Biol.">
        <title>Genome analysis of Parmales, the sister group of diatoms, reveals the evolutionary specialization of diatoms from phago-mixotrophs to photoautotrophs.</title>
        <authorList>
            <person name="Ban H."/>
            <person name="Sato S."/>
            <person name="Yoshikawa S."/>
            <person name="Yamada K."/>
            <person name="Nakamura Y."/>
            <person name="Ichinomiya M."/>
            <person name="Sato N."/>
            <person name="Blanc-Mathieu R."/>
            <person name="Endo H."/>
            <person name="Kuwata A."/>
            <person name="Ogata H."/>
        </authorList>
    </citation>
    <scope>NUCLEOTIDE SEQUENCE [LARGE SCALE GENOMIC DNA]</scope>
    <source>
        <strain evidence="4">NIES 3701</strain>
    </source>
</reference>
<feature type="region of interest" description="Disordered" evidence="1">
    <location>
        <begin position="1027"/>
        <end position="1053"/>
    </location>
</feature>
<dbReference type="SUPFAM" id="SSF48452">
    <property type="entry name" value="TPR-like"/>
    <property type="match status" value="2"/>
</dbReference>
<evidence type="ECO:0000313" key="3">
    <source>
        <dbReference type="EMBL" id="GMH97170.1"/>
    </source>
</evidence>
<dbReference type="InterPro" id="IPR011990">
    <property type="entry name" value="TPR-like_helical_dom_sf"/>
</dbReference>
<feature type="compositionally biased region" description="Pro residues" evidence="1">
    <location>
        <begin position="401"/>
        <end position="410"/>
    </location>
</feature>
<feature type="region of interest" description="Disordered" evidence="1">
    <location>
        <begin position="1"/>
        <end position="28"/>
    </location>
</feature>
<dbReference type="Proteomes" id="UP001165085">
    <property type="component" value="Unassembled WGS sequence"/>
</dbReference>
<dbReference type="InterPro" id="IPR018253">
    <property type="entry name" value="DnaJ_domain_CS"/>
</dbReference>
<feature type="compositionally biased region" description="Pro residues" evidence="1">
    <location>
        <begin position="154"/>
        <end position="165"/>
    </location>
</feature>
<dbReference type="PANTHER" id="PTHR44200:SF1">
    <property type="entry name" value="DNAJ HOMOLOG SUBFAMILY C MEMBER 7"/>
    <property type="match status" value="1"/>
</dbReference>
<dbReference type="EMBL" id="BRXY01000483">
    <property type="protein sequence ID" value="GMH97170.1"/>
    <property type="molecule type" value="Genomic_DNA"/>
</dbReference>
<dbReference type="AlphaFoldDB" id="A0A9W7BZX3"/>
<dbReference type="SMART" id="SM00028">
    <property type="entry name" value="TPR"/>
    <property type="match status" value="4"/>
</dbReference>
<feature type="compositionally biased region" description="Low complexity" evidence="1">
    <location>
        <begin position="8"/>
        <end position="28"/>
    </location>
</feature>
<gene>
    <name evidence="3" type="ORF">TrST_g8878</name>
</gene>
<evidence type="ECO:0000256" key="1">
    <source>
        <dbReference type="SAM" id="MobiDB-lite"/>
    </source>
</evidence>
<dbReference type="PANTHER" id="PTHR44200">
    <property type="entry name" value="DNAJ HOMOLOG SUBFAMILY C MEMBER 7"/>
    <property type="match status" value="1"/>
</dbReference>
<dbReference type="InterPro" id="IPR052758">
    <property type="entry name" value="SRC_co-chaperone"/>
</dbReference>
<accession>A0A9W7BZX3</accession>
<dbReference type="InterPro" id="IPR036869">
    <property type="entry name" value="J_dom_sf"/>
</dbReference>
<dbReference type="OrthoDB" id="765884at2759"/>
<name>A0A9W7BZX3_9STRA</name>
<feature type="compositionally biased region" description="Acidic residues" evidence="1">
    <location>
        <begin position="348"/>
        <end position="364"/>
    </location>
</feature>
<feature type="region of interest" description="Disordered" evidence="1">
    <location>
        <begin position="241"/>
        <end position="364"/>
    </location>
</feature>
<feature type="domain" description="J" evidence="2">
    <location>
        <begin position="969"/>
        <end position="1033"/>
    </location>
</feature>
<comment type="caution">
    <text evidence="3">The sequence shown here is derived from an EMBL/GenBank/DDBJ whole genome shotgun (WGS) entry which is preliminary data.</text>
</comment>
<dbReference type="Gene3D" id="1.10.287.110">
    <property type="entry name" value="DnaJ domain"/>
    <property type="match status" value="1"/>
</dbReference>
<feature type="compositionally biased region" description="Pro residues" evidence="1">
    <location>
        <begin position="247"/>
        <end position="256"/>
    </location>
</feature>
<protein>
    <recommendedName>
        <fullName evidence="2">J domain-containing protein</fullName>
    </recommendedName>
</protein>
<dbReference type="SMART" id="SM00271">
    <property type="entry name" value="DnaJ"/>
    <property type="match status" value="1"/>
</dbReference>
<dbReference type="PRINTS" id="PR00625">
    <property type="entry name" value="JDOMAIN"/>
</dbReference>
<dbReference type="InterPro" id="IPR001623">
    <property type="entry name" value="DnaJ_domain"/>
</dbReference>
<feature type="compositionally biased region" description="Low complexity" evidence="1">
    <location>
        <begin position="945"/>
        <end position="964"/>
    </location>
</feature>
<feature type="compositionally biased region" description="Low complexity" evidence="1">
    <location>
        <begin position="1040"/>
        <end position="1053"/>
    </location>
</feature>
<feature type="compositionally biased region" description="Polar residues" evidence="1">
    <location>
        <begin position="134"/>
        <end position="145"/>
    </location>
</feature>
<feature type="compositionally biased region" description="Low complexity" evidence="1">
    <location>
        <begin position="411"/>
        <end position="421"/>
    </location>
</feature>
<dbReference type="PROSITE" id="PS50076">
    <property type="entry name" value="DNAJ_2"/>
    <property type="match status" value="1"/>
</dbReference>
<feature type="region of interest" description="Disordered" evidence="1">
    <location>
        <begin position="72"/>
        <end position="176"/>
    </location>
</feature>
<feature type="region of interest" description="Disordered" evidence="1">
    <location>
        <begin position="881"/>
        <end position="972"/>
    </location>
</feature>
<feature type="region of interest" description="Disordered" evidence="1">
    <location>
        <begin position="386"/>
        <end position="421"/>
    </location>
</feature>
<feature type="compositionally biased region" description="Low complexity" evidence="1">
    <location>
        <begin position="115"/>
        <end position="133"/>
    </location>
</feature>
<dbReference type="CDD" id="cd06257">
    <property type="entry name" value="DnaJ"/>
    <property type="match status" value="1"/>
</dbReference>
<evidence type="ECO:0000259" key="2">
    <source>
        <dbReference type="PROSITE" id="PS50076"/>
    </source>
</evidence>
<proteinExistence type="predicted"/>
<dbReference type="Pfam" id="PF00226">
    <property type="entry name" value="DnaJ"/>
    <property type="match status" value="1"/>
</dbReference>
<feature type="compositionally biased region" description="Basic residues" evidence="1">
    <location>
        <begin position="201"/>
        <end position="210"/>
    </location>
</feature>
<dbReference type="InterPro" id="IPR019734">
    <property type="entry name" value="TPR_rpt"/>
</dbReference>
<keyword evidence="4" id="KW-1185">Reference proteome</keyword>
<dbReference type="SUPFAM" id="SSF46565">
    <property type="entry name" value="Chaperone J-domain"/>
    <property type="match status" value="1"/>
</dbReference>
<evidence type="ECO:0000313" key="4">
    <source>
        <dbReference type="Proteomes" id="UP001165085"/>
    </source>
</evidence>
<feature type="region of interest" description="Disordered" evidence="1">
    <location>
        <begin position="196"/>
        <end position="216"/>
    </location>
</feature>
<sequence length="1053" mass="116355">MDFNFQHLSVSSGSNTSPSSPSSPSSNLENYLSLLTQELKLKPVSSLCEADDKLYQDVARAVVECKVRRLNGDSDVTQNGNKEKQQEQQQEQQQHEQQQHEQQQHEQQQHEQQQHEQQQQEQQQQEQQQQEEQPTASHSSGTSSPVEFKFTTPSKPPVSSPPQNPSQPTAAPPSFNFDVDSFSANFTNKLFNIGADDPRLGKKKSKKKLRQPAEETGLESDILKIDINSTASHVHNVNVKTHSPVNVSPPPNPPPINLDKRGSVSMNFQPPKEEGGSSKGAFDVGELQFNLGVGEDGGSGGKKGRRKSTSRVNGTGGVQATGPPPTGAGLAGRFAYAVGGGKEKQKEEEGDVEMDTAEEEEEVHDDPMAISKGGVTRTEVEVVEEKGREENLPAAPVAPTRMPPPPPVAPPAQQQQQQQQQLQSLRRTAGALYTAGSYPTAVEKYTECIETHKSLKSENHVKDIGGNNAHSGKDETLGVLHGNRAASYMMYEMYPEAGRDCEIAMRYLDEGSGLVGKLRVRAGRAWSKAGEWNKAKGWFGTTFGEEMKEDGMVGIKGVEGFEADIREGDQMAACNQLHEALAKFEKVNKACSGWRIGWDRVVETLAKLNMWKRVREVCEKFAMKEEKKEFMGEMYDCKSGSWVRRTVEKAKVLNGDGGRLNQTKGRDWTKEVAMRLSATMGKAYVKSHRMDERYHECSAAMEGLEVATTWGNIWCQGERAVLRKLVGCKDSGDSLFRKGDYLAAVSSYGAGIQLFGLNEKGKVLAVLYCNRAAGQMALKKYREGAKDCTAALEIDSGYMKARLRRARCRARTKNYHESKADYNEWLKMAEGDGGSHRTGEKQALREEIESVRRELKECIAAEKDEYKERDRARWFEKNFATNNSSRRAPPTGGGAKENYYGSRRSSTAASGEPPPPRGPSYGRRHSDYGSGKPHRGPHPGGAGSGSSSSRPSSHSAGAASSPGSDENISHYKVLNVDKGADTNQIKKAYHKAALKYHPDKNKEEGAADQFRRVQMAWEVLQDPTTKRRYDAEQNVKARYSRSSSFSSRGTGYW</sequence>
<feature type="compositionally biased region" description="Basic and acidic residues" evidence="1">
    <location>
        <begin position="93"/>
        <end position="114"/>
    </location>
</feature>